<evidence type="ECO:0000313" key="2">
    <source>
        <dbReference type="Proteomes" id="UP000586918"/>
    </source>
</evidence>
<gene>
    <name evidence="1" type="ORF">HF519_17110</name>
</gene>
<sequence length="177" mass="19588">MTRRDVPELDETLAALVEAIDTMTPPRSEGPGVILTLSGLVVSGRVIPRWQWFDEVEHASRAAFTVHTGGSIDDEHGGWASLFKDVSASLMQDHDDYAAAKDAFRSLPERYQRRLAPIEPTSFIHLRHARVFSARGRGIPGNGMHWRGRLSEVAGWSFGLLEADPPADVIEDPGHHM</sequence>
<keyword evidence="2" id="KW-1185">Reference proteome</keyword>
<accession>A0A848DKN0</accession>
<evidence type="ECO:0000313" key="1">
    <source>
        <dbReference type="EMBL" id="NMH93258.1"/>
    </source>
</evidence>
<comment type="caution">
    <text evidence="1">The sequence shown here is derived from an EMBL/GenBank/DDBJ whole genome shotgun (WGS) entry which is preliminary data.</text>
</comment>
<dbReference type="AlphaFoldDB" id="A0A848DKN0"/>
<name>A0A848DKN0_9PSEU</name>
<dbReference type="EMBL" id="JAAXKZ010000062">
    <property type="protein sequence ID" value="NMH93258.1"/>
    <property type="molecule type" value="Genomic_DNA"/>
</dbReference>
<protein>
    <submittedName>
        <fullName evidence="1">Uncharacterized protein</fullName>
    </submittedName>
</protein>
<dbReference type="RefSeq" id="WP_169413958.1">
    <property type="nucleotide sequence ID" value="NZ_JAAXKZ010000062.1"/>
</dbReference>
<reference evidence="1 2" key="1">
    <citation type="submission" date="2020-04" db="EMBL/GenBank/DDBJ databases">
        <authorList>
            <person name="Klaysubun C."/>
            <person name="Duangmal K."/>
            <person name="Lipun K."/>
        </authorList>
    </citation>
    <scope>NUCLEOTIDE SEQUENCE [LARGE SCALE GENOMIC DNA]</scope>
    <source>
        <strain evidence="1 2">DSM 45300</strain>
    </source>
</reference>
<proteinExistence type="predicted"/>
<dbReference type="Proteomes" id="UP000586918">
    <property type="component" value="Unassembled WGS sequence"/>
</dbReference>
<organism evidence="1 2">
    <name type="scientific">Pseudonocardia bannensis</name>
    <dbReference type="NCBI Taxonomy" id="630973"/>
    <lineage>
        <taxon>Bacteria</taxon>
        <taxon>Bacillati</taxon>
        <taxon>Actinomycetota</taxon>
        <taxon>Actinomycetes</taxon>
        <taxon>Pseudonocardiales</taxon>
        <taxon>Pseudonocardiaceae</taxon>
        <taxon>Pseudonocardia</taxon>
    </lineage>
</organism>